<dbReference type="NCBIfam" id="NF003807">
    <property type="entry name" value="PRK05395.1-4"/>
    <property type="match status" value="1"/>
</dbReference>
<evidence type="ECO:0000256" key="9">
    <source>
        <dbReference type="HAMAP-Rule" id="MF_00169"/>
    </source>
</evidence>
<accession>A0A840I6W7</accession>
<dbReference type="HAMAP" id="MF_00169">
    <property type="entry name" value="AroQ"/>
    <property type="match status" value="1"/>
</dbReference>
<feature type="site" description="Transition state stabilizer" evidence="9 12">
    <location>
        <position position="17"/>
    </location>
</feature>
<dbReference type="InterPro" id="IPR036441">
    <property type="entry name" value="DHquinase_II_sf"/>
</dbReference>
<dbReference type="NCBIfam" id="NF003806">
    <property type="entry name" value="PRK05395.1-3"/>
    <property type="match status" value="1"/>
</dbReference>
<dbReference type="GO" id="GO:0019631">
    <property type="term" value="P:quinate catabolic process"/>
    <property type="evidence" value="ECO:0007669"/>
    <property type="project" value="TreeGrafter"/>
</dbReference>
<dbReference type="GO" id="GO:0003855">
    <property type="term" value="F:3-dehydroquinate dehydratase activity"/>
    <property type="evidence" value="ECO:0007669"/>
    <property type="project" value="UniProtKB-UniRule"/>
</dbReference>
<dbReference type="NCBIfam" id="TIGR01088">
    <property type="entry name" value="aroQ"/>
    <property type="match status" value="1"/>
</dbReference>
<keyword evidence="9" id="KW-0028">Amino-acid biosynthesis</keyword>
<dbReference type="NCBIfam" id="NF003805">
    <property type="entry name" value="PRK05395.1-2"/>
    <property type="match status" value="1"/>
</dbReference>
<evidence type="ECO:0000256" key="7">
    <source>
        <dbReference type="ARBA" id="ARBA00023141"/>
    </source>
</evidence>
<keyword evidence="7 9" id="KW-0057">Aromatic amino acid biosynthesis</keyword>
<dbReference type="PIRSF" id="PIRSF001399">
    <property type="entry name" value="DHquinase_II"/>
    <property type="match status" value="1"/>
</dbReference>
<dbReference type="EMBL" id="JACHOB010000005">
    <property type="protein sequence ID" value="MBB4659858.1"/>
    <property type="molecule type" value="Genomic_DNA"/>
</dbReference>
<gene>
    <name evidence="9" type="primary">aroQ</name>
    <name evidence="13" type="ORF">GGQ59_002399</name>
</gene>
<keyword evidence="8 9" id="KW-0456">Lyase</keyword>
<dbReference type="EC" id="4.2.1.10" evidence="6 9"/>
<feature type="binding site" evidence="9 11">
    <location>
        <begin position="99"/>
        <end position="100"/>
    </location>
    <ligand>
        <name>substrate</name>
    </ligand>
</feature>
<name>A0A840I6W7_9PROT</name>
<evidence type="ECO:0000256" key="3">
    <source>
        <dbReference type="ARBA" id="ARBA00004902"/>
    </source>
</evidence>
<dbReference type="InterPro" id="IPR018509">
    <property type="entry name" value="DHquinase_II_CS"/>
</dbReference>
<keyword evidence="14" id="KW-1185">Reference proteome</keyword>
<comment type="catalytic activity">
    <reaction evidence="1 9">
        <text>3-dehydroquinate = 3-dehydroshikimate + H2O</text>
        <dbReference type="Rhea" id="RHEA:21096"/>
        <dbReference type="ChEBI" id="CHEBI:15377"/>
        <dbReference type="ChEBI" id="CHEBI:16630"/>
        <dbReference type="ChEBI" id="CHEBI:32364"/>
        <dbReference type="EC" id="4.2.1.10"/>
    </reaction>
</comment>
<evidence type="ECO:0000256" key="6">
    <source>
        <dbReference type="ARBA" id="ARBA00012060"/>
    </source>
</evidence>
<feature type="binding site" evidence="9 11">
    <location>
        <position position="72"/>
    </location>
    <ligand>
        <name>substrate</name>
    </ligand>
</feature>
<dbReference type="GO" id="GO:0009073">
    <property type="term" value="P:aromatic amino acid family biosynthetic process"/>
    <property type="evidence" value="ECO:0007669"/>
    <property type="project" value="UniProtKB-KW"/>
</dbReference>
<reference evidence="13 14" key="1">
    <citation type="submission" date="2020-08" db="EMBL/GenBank/DDBJ databases">
        <title>Genomic Encyclopedia of Type Strains, Phase IV (KMG-IV): sequencing the most valuable type-strain genomes for metagenomic binning, comparative biology and taxonomic classification.</title>
        <authorList>
            <person name="Goeker M."/>
        </authorList>
    </citation>
    <scope>NUCLEOTIDE SEQUENCE [LARGE SCALE GENOMIC DNA]</scope>
    <source>
        <strain evidence="13 14">DSM 102850</strain>
    </source>
</reference>
<proteinExistence type="inferred from homology"/>
<evidence type="ECO:0000256" key="1">
    <source>
        <dbReference type="ARBA" id="ARBA00001864"/>
    </source>
</evidence>
<comment type="pathway">
    <text evidence="3 9">Metabolic intermediate biosynthesis; chorismate biosynthesis; chorismate from D-erythrose 4-phosphate and phosphoenolpyruvate: step 3/7.</text>
</comment>
<evidence type="ECO:0000256" key="4">
    <source>
        <dbReference type="ARBA" id="ARBA00011037"/>
    </source>
</evidence>
<evidence type="ECO:0000256" key="8">
    <source>
        <dbReference type="ARBA" id="ARBA00023239"/>
    </source>
</evidence>
<comment type="caution">
    <text evidence="13">The sequence shown here is derived from an EMBL/GenBank/DDBJ whole genome shotgun (WGS) entry which is preliminary data.</text>
</comment>
<evidence type="ECO:0000313" key="13">
    <source>
        <dbReference type="EMBL" id="MBB4659858.1"/>
    </source>
</evidence>
<evidence type="ECO:0000313" key="14">
    <source>
        <dbReference type="Proteomes" id="UP000563524"/>
    </source>
</evidence>
<organism evidence="13 14">
    <name type="scientific">Parvularcula dongshanensis</name>
    <dbReference type="NCBI Taxonomy" id="1173995"/>
    <lineage>
        <taxon>Bacteria</taxon>
        <taxon>Pseudomonadati</taxon>
        <taxon>Pseudomonadota</taxon>
        <taxon>Alphaproteobacteria</taxon>
        <taxon>Parvularculales</taxon>
        <taxon>Parvularculaceae</taxon>
        <taxon>Parvularcula</taxon>
    </lineage>
</organism>
<feature type="active site" description="Proton donor" evidence="9 10">
    <location>
        <position position="98"/>
    </location>
</feature>
<dbReference type="PANTHER" id="PTHR21272">
    <property type="entry name" value="CATABOLIC 3-DEHYDROQUINASE"/>
    <property type="match status" value="1"/>
</dbReference>
<comment type="subunit">
    <text evidence="5 9">Homododecamer.</text>
</comment>
<evidence type="ECO:0000256" key="11">
    <source>
        <dbReference type="PIRSR" id="PIRSR001399-2"/>
    </source>
</evidence>
<dbReference type="AlphaFoldDB" id="A0A840I6W7"/>
<dbReference type="CDD" id="cd00466">
    <property type="entry name" value="DHQase_II"/>
    <property type="match status" value="1"/>
</dbReference>
<feature type="binding site" evidence="9 11">
    <location>
        <position position="109"/>
    </location>
    <ligand>
        <name>substrate</name>
    </ligand>
</feature>
<protein>
    <recommendedName>
        <fullName evidence="6 9">3-dehydroquinate dehydratase</fullName>
        <shortName evidence="9">3-dehydroquinase</shortName>
        <ecNumber evidence="6 9">4.2.1.10</ecNumber>
    </recommendedName>
    <alternativeName>
        <fullName evidence="9">Type II DHQase</fullName>
    </alternativeName>
</protein>
<dbReference type="Pfam" id="PF01220">
    <property type="entry name" value="DHquinase_II"/>
    <property type="match status" value="1"/>
</dbReference>
<dbReference type="PROSITE" id="PS01029">
    <property type="entry name" value="DEHYDROQUINASE_II"/>
    <property type="match status" value="1"/>
</dbReference>
<comment type="function">
    <text evidence="2 9">Catalyzes a trans-dehydration via an enolate intermediate.</text>
</comment>
<evidence type="ECO:0000256" key="2">
    <source>
        <dbReference type="ARBA" id="ARBA00003924"/>
    </source>
</evidence>
<evidence type="ECO:0000256" key="10">
    <source>
        <dbReference type="PIRSR" id="PIRSR001399-1"/>
    </source>
</evidence>
<dbReference type="Gene3D" id="3.40.50.9100">
    <property type="entry name" value="Dehydroquinase, class II"/>
    <property type="match status" value="1"/>
</dbReference>
<dbReference type="PANTHER" id="PTHR21272:SF3">
    <property type="entry name" value="CATABOLIC 3-DEHYDROQUINASE"/>
    <property type="match status" value="1"/>
</dbReference>
<feature type="binding site" evidence="9 11">
    <location>
        <position position="85"/>
    </location>
    <ligand>
        <name>substrate</name>
    </ligand>
</feature>
<evidence type="ECO:0000256" key="5">
    <source>
        <dbReference type="ARBA" id="ARBA00011193"/>
    </source>
</evidence>
<dbReference type="RefSeq" id="WP_183818877.1">
    <property type="nucleotide sequence ID" value="NZ_JACHOB010000005.1"/>
</dbReference>
<feature type="binding site" evidence="9 11">
    <location>
        <position position="78"/>
    </location>
    <ligand>
        <name>substrate</name>
    </ligand>
</feature>
<dbReference type="InterPro" id="IPR001874">
    <property type="entry name" value="DHquinase_II"/>
</dbReference>
<dbReference type="SUPFAM" id="SSF52304">
    <property type="entry name" value="Type II 3-dehydroquinate dehydratase"/>
    <property type="match status" value="1"/>
</dbReference>
<sequence>MGVAVLNGPNLNLLGEREPDIYGRTTLGEIESACKKACDAKGIDLTFAQTNGEGALIDLVQAARAGDGIVINPGGYTHTSVALRDALSACPCPVIELHLSNPAAREDFRHRSLTAPVVTGIVAGFGADGYTLALNALFGLMDRDKS</sequence>
<dbReference type="GO" id="GO:0008652">
    <property type="term" value="P:amino acid biosynthetic process"/>
    <property type="evidence" value="ECO:0007669"/>
    <property type="project" value="UniProtKB-KW"/>
</dbReference>
<evidence type="ECO:0000256" key="12">
    <source>
        <dbReference type="PIRSR" id="PIRSR001399-3"/>
    </source>
</evidence>
<dbReference type="GO" id="GO:0009423">
    <property type="term" value="P:chorismate biosynthetic process"/>
    <property type="evidence" value="ECO:0007669"/>
    <property type="project" value="UniProtKB-UniRule"/>
</dbReference>
<feature type="active site" description="Proton acceptor" evidence="9 10">
    <location>
        <position position="22"/>
    </location>
</feature>
<dbReference type="UniPathway" id="UPA00053">
    <property type="reaction ID" value="UER00086"/>
</dbReference>
<dbReference type="Proteomes" id="UP000563524">
    <property type="component" value="Unassembled WGS sequence"/>
</dbReference>
<comment type="similarity">
    <text evidence="4 9">Belongs to the type-II 3-dehydroquinase family.</text>
</comment>